<reference evidence="9 11" key="1">
    <citation type="journal article" date="2011" name="Nature">
        <title>The Medicago genome provides insight into the evolution of rhizobial symbioses.</title>
        <authorList>
            <person name="Young N.D."/>
            <person name="Debelle F."/>
            <person name="Oldroyd G.E."/>
            <person name="Geurts R."/>
            <person name="Cannon S.B."/>
            <person name="Udvardi M.K."/>
            <person name="Benedito V.A."/>
            <person name="Mayer K.F."/>
            <person name="Gouzy J."/>
            <person name="Schoof H."/>
            <person name="Van de Peer Y."/>
            <person name="Proost S."/>
            <person name="Cook D.R."/>
            <person name="Meyers B.C."/>
            <person name="Spannagl M."/>
            <person name="Cheung F."/>
            <person name="De Mita S."/>
            <person name="Krishnakumar V."/>
            <person name="Gundlach H."/>
            <person name="Zhou S."/>
            <person name="Mudge J."/>
            <person name="Bharti A.K."/>
            <person name="Murray J.D."/>
            <person name="Naoumkina M.A."/>
            <person name="Rosen B."/>
            <person name="Silverstein K.A."/>
            <person name="Tang H."/>
            <person name="Rombauts S."/>
            <person name="Zhao P.X."/>
            <person name="Zhou P."/>
            <person name="Barbe V."/>
            <person name="Bardou P."/>
            <person name="Bechner M."/>
            <person name="Bellec A."/>
            <person name="Berger A."/>
            <person name="Berges H."/>
            <person name="Bidwell S."/>
            <person name="Bisseling T."/>
            <person name="Choisne N."/>
            <person name="Couloux A."/>
            <person name="Denny R."/>
            <person name="Deshpande S."/>
            <person name="Dai X."/>
            <person name="Doyle J.J."/>
            <person name="Dudez A.M."/>
            <person name="Farmer A.D."/>
            <person name="Fouteau S."/>
            <person name="Franken C."/>
            <person name="Gibelin C."/>
            <person name="Gish J."/>
            <person name="Goldstein S."/>
            <person name="Gonzalez A.J."/>
            <person name="Green P.J."/>
            <person name="Hallab A."/>
            <person name="Hartog M."/>
            <person name="Hua A."/>
            <person name="Humphray S.J."/>
            <person name="Jeong D.H."/>
            <person name="Jing Y."/>
            <person name="Jocker A."/>
            <person name="Kenton S.M."/>
            <person name="Kim D.J."/>
            <person name="Klee K."/>
            <person name="Lai H."/>
            <person name="Lang C."/>
            <person name="Lin S."/>
            <person name="Macmil S.L."/>
            <person name="Magdelenat G."/>
            <person name="Matthews L."/>
            <person name="McCorrison J."/>
            <person name="Monaghan E.L."/>
            <person name="Mun J.H."/>
            <person name="Najar F.Z."/>
            <person name="Nicholson C."/>
            <person name="Noirot C."/>
            <person name="O'Bleness M."/>
            <person name="Paule C.R."/>
            <person name="Poulain J."/>
            <person name="Prion F."/>
            <person name="Qin B."/>
            <person name="Qu C."/>
            <person name="Retzel E.F."/>
            <person name="Riddle C."/>
            <person name="Sallet E."/>
            <person name="Samain S."/>
            <person name="Samson N."/>
            <person name="Sanders I."/>
            <person name="Saurat O."/>
            <person name="Scarpelli C."/>
            <person name="Schiex T."/>
            <person name="Segurens B."/>
            <person name="Severin A.J."/>
            <person name="Sherrier D.J."/>
            <person name="Shi R."/>
            <person name="Sims S."/>
            <person name="Singer S.R."/>
            <person name="Sinharoy S."/>
            <person name="Sterck L."/>
            <person name="Viollet A."/>
            <person name="Wang B.B."/>
            <person name="Wang K."/>
            <person name="Wang M."/>
            <person name="Wang X."/>
            <person name="Warfsmann J."/>
            <person name="Weissenbach J."/>
            <person name="White D.D."/>
            <person name="White J.D."/>
            <person name="Wiley G.B."/>
            <person name="Wincker P."/>
            <person name="Xing Y."/>
            <person name="Yang L."/>
            <person name="Yao Z."/>
            <person name="Ying F."/>
            <person name="Zhai J."/>
            <person name="Zhou L."/>
            <person name="Zuber A."/>
            <person name="Denarie J."/>
            <person name="Dixon R.A."/>
            <person name="May G.D."/>
            <person name="Schwartz D.C."/>
            <person name="Rogers J."/>
            <person name="Quetier F."/>
            <person name="Town C.D."/>
            <person name="Roe B.A."/>
        </authorList>
    </citation>
    <scope>NUCLEOTIDE SEQUENCE [LARGE SCALE GENOMIC DNA]</scope>
    <source>
        <strain evidence="9">A17</strain>
        <strain evidence="10 11">cv. Jemalong A17</strain>
    </source>
</reference>
<evidence type="ECO:0000256" key="8">
    <source>
        <dbReference type="SAM" id="Phobius"/>
    </source>
</evidence>
<reference evidence="9 11" key="2">
    <citation type="journal article" date="2014" name="BMC Genomics">
        <title>An improved genome release (version Mt4.0) for the model legume Medicago truncatula.</title>
        <authorList>
            <person name="Tang H."/>
            <person name="Krishnakumar V."/>
            <person name="Bidwell S."/>
            <person name="Rosen B."/>
            <person name="Chan A."/>
            <person name="Zhou S."/>
            <person name="Gentzbittel L."/>
            <person name="Childs K.L."/>
            <person name="Yandell M."/>
            <person name="Gundlach H."/>
            <person name="Mayer K.F."/>
            <person name="Schwartz D.C."/>
            <person name="Town C.D."/>
        </authorList>
    </citation>
    <scope>GENOME REANNOTATION</scope>
    <source>
        <strain evidence="10 11">cv. Jemalong A17</strain>
    </source>
</reference>
<proteinExistence type="predicted"/>
<evidence type="ECO:0000256" key="5">
    <source>
        <dbReference type="ARBA" id="ARBA00022989"/>
    </source>
</evidence>
<dbReference type="InterPro" id="IPR037269">
    <property type="entry name" value="PSII_PsbM_sf"/>
</dbReference>
<organism evidence="9 11">
    <name type="scientific">Medicago truncatula</name>
    <name type="common">Barrel medic</name>
    <name type="synonym">Medicago tribuloides</name>
    <dbReference type="NCBI Taxonomy" id="3880"/>
    <lineage>
        <taxon>Eukaryota</taxon>
        <taxon>Viridiplantae</taxon>
        <taxon>Streptophyta</taxon>
        <taxon>Embryophyta</taxon>
        <taxon>Tracheophyta</taxon>
        <taxon>Spermatophyta</taxon>
        <taxon>Magnoliopsida</taxon>
        <taxon>eudicotyledons</taxon>
        <taxon>Gunneridae</taxon>
        <taxon>Pentapetalae</taxon>
        <taxon>rosids</taxon>
        <taxon>fabids</taxon>
        <taxon>Fabales</taxon>
        <taxon>Fabaceae</taxon>
        <taxon>Papilionoideae</taxon>
        <taxon>50 kb inversion clade</taxon>
        <taxon>NPAAA clade</taxon>
        <taxon>Hologalegina</taxon>
        <taxon>IRL clade</taxon>
        <taxon>Trifolieae</taxon>
        <taxon>Medicago</taxon>
    </lineage>
</organism>
<dbReference type="SUPFAM" id="SSF161033">
    <property type="entry name" value="Photosystem II reaction center protein M, PsbM"/>
    <property type="match status" value="1"/>
</dbReference>
<dbReference type="PANTHER" id="PTHR35774:SF1">
    <property type="entry name" value="PHOTOSYSTEM II REACTION CENTER PROTEIN M"/>
    <property type="match status" value="1"/>
</dbReference>
<evidence type="ECO:0000256" key="2">
    <source>
        <dbReference type="ARBA" id="ARBA00022469"/>
    </source>
</evidence>
<dbReference type="GO" id="GO:0019684">
    <property type="term" value="P:photosynthesis, light reaction"/>
    <property type="evidence" value="ECO:0007669"/>
    <property type="project" value="InterPro"/>
</dbReference>
<dbReference type="GO" id="GO:0009523">
    <property type="term" value="C:photosystem II"/>
    <property type="evidence" value="ECO:0007669"/>
    <property type="project" value="UniProtKB-KW"/>
</dbReference>
<dbReference type="PANTHER" id="PTHR35774">
    <property type="entry name" value="PHOTOSYSTEM II REACTION CENTER PROTEIN M"/>
    <property type="match status" value="1"/>
</dbReference>
<keyword evidence="2" id="KW-0674">Reaction center</keyword>
<dbReference type="PaxDb" id="3880-AES69021"/>
<feature type="transmembrane region" description="Helical" evidence="8">
    <location>
        <begin position="21"/>
        <end position="46"/>
    </location>
</feature>
<evidence type="ECO:0000256" key="4">
    <source>
        <dbReference type="ARBA" id="ARBA00022692"/>
    </source>
</evidence>
<dbReference type="InterPro" id="IPR007826">
    <property type="entry name" value="PSII_PsbM"/>
</dbReference>
<keyword evidence="5 8" id="KW-1133">Transmembrane helix</keyword>
<gene>
    <name evidence="9" type="ordered locus">MTR_3g020730</name>
</gene>
<protein>
    <submittedName>
        <fullName evidence="9">Photosystem II reaction center M protein PsbM</fullName>
    </submittedName>
</protein>
<keyword evidence="4 8" id="KW-0812">Transmembrane</keyword>
<sequence length="56" mass="6555">MELNSGVFIRDKRERNIEIMEVNIVTFITIALFVLVIAPFFLIIYVKTVSQSDFFL</sequence>
<evidence type="ECO:0000256" key="7">
    <source>
        <dbReference type="ARBA" id="ARBA00023276"/>
    </source>
</evidence>
<reference evidence="10" key="3">
    <citation type="submission" date="2015-04" db="UniProtKB">
        <authorList>
            <consortium name="EnsemblPlants"/>
        </authorList>
    </citation>
    <scope>IDENTIFICATION</scope>
    <source>
        <strain evidence="10">cv. Jemalong A17</strain>
    </source>
</reference>
<name>G7IW78_MEDTR</name>
<keyword evidence="7" id="KW-0604">Photosystem II</keyword>
<evidence type="ECO:0000256" key="3">
    <source>
        <dbReference type="ARBA" id="ARBA00022531"/>
    </source>
</evidence>
<comment type="subcellular location">
    <subcellularLocation>
        <location evidence="1">Membrane</location>
        <topology evidence="1">Single-pass membrane protein</topology>
    </subcellularLocation>
</comment>
<dbReference type="STRING" id="3880.G7IW78"/>
<dbReference type="EnsemblPlants" id="AES69021">
    <property type="protein sequence ID" value="AES69021"/>
    <property type="gene ID" value="MTR_3g020730"/>
</dbReference>
<dbReference type="HOGENOM" id="CLU_3017252_0_0_1"/>
<dbReference type="Pfam" id="PF05151">
    <property type="entry name" value="PsbM"/>
    <property type="match status" value="1"/>
</dbReference>
<evidence type="ECO:0000313" key="11">
    <source>
        <dbReference type="Proteomes" id="UP000002051"/>
    </source>
</evidence>
<keyword evidence="3" id="KW-0602">Photosynthesis</keyword>
<evidence type="ECO:0000256" key="6">
    <source>
        <dbReference type="ARBA" id="ARBA00023136"/>
    </source>
</evidence>
<accession>G7IW78</accession>
<keyword evidence="6 8" id="KW-0472">Membrane</keyword>
<dbReference type="Proteomes" id="UP000002051">
    <property type="component" value="Chromosome 3"/>
</dbReference>
<dbReference type="EMBL" id="CM001219">
    <property type="protein sequence ID" value="AES69021.1"/>
    <property type="molecule type" value="Genomic_DNA"/>
</dbReference>
<dbReference type="AlphaFoldDB" id="G7IW78"/>
<dbReference type="GO" id="GO:0005737">
    <property type="term" value="C:cytoplasm"/>
    <property type="evidence" value="ECO:0007669"/>
    <property type="project" value="UniProtKB-ARBA"/>
</dbReference>
<evidence type="ECO:0000313" key="10">
    <source>
        <dbReference type="EnsemblPlants" id="AES69021"/>
    </source>
</evidence>
<evidence type="ECO:0000256" key="1">
    <source>
        <dbReference type="ARBA" id="ARBA00004167"/>
    </source>
</evidence>
<keyword evidence="11" id="KW-1185">Reference proteome</keyword>
<evidence type="ECO:0000313" key="9">
    <source>
        <dbReference type="EMBL" id="AES69021.1"/>
    </source>
</evidence>